<evidence type="ECO:0000313" key="3">
    <source>
        <dbReference type="EMBL" id="EPS57296.1"/>
    </source>
</evidence>
<dbReference type="Proteomes" id="UP000015453">
    <property type="component" value="Unassembled WGS sequence"/>
</dbReference>
<keyword evidence="2" id="KW-1133">Transmembrane helix</keyword>
<dbReference type="EMBL" id="AUSU01010385">
    <property type="protein sequence ID" value="EPS57296.1"/>
    <property type="molecule type" value="Genomic_DNA"/>
</dbReference>
<proteinExistence type="predicted"/>
<keyword evidence="4" id="KW-1185">Reference proteome</keyword>
<keyword evidence="2" id="KW-0812">Transmembrane</keyword>
<evidence type="ECO:0000256" key="1">
    <source>
        <dbReference type="SAM" id="MobiDB-lite"/>
    </source>
</evidence>
<evidence type="ECO:0000256" key="2">
    <source>
        <dbReference type="SAM" id="Phobius"/>
    </source>
</evidence>
<dbReference type="AlphaFoldDB" id="S8BYR1"/>
<accession>S8BYR1</accession>
<comment type="caution">
    <text evidence="3">The sequence shown here is derived from an EMBL/GenBank/DDBJ whole genome shotgun (WGS) entry which is preliminary data.</text>
</comment>
<feature type="region of interest" description="Disordered" evidence="1">
    <location>
        <begin position="1"/>
        <end position="29"/>
    </location>
</feature>
<gene>
    <name evidence="3" type="ORF">M569_17523</name>
</gene>
<evidence type="ECO:0000313" key="4">
    <source>
        <dbReference type="Proteomes" id="UP000015453"/>
    </source>
</evidence>
<reference evidence="3 4" key="1">
    <citation type="journal article" date="2013" name="BMC Genomics">
        <title>The miniature genome of a carnivorous plant Genlisea aurea contains a low number of genes and short non-coding sequences.</title>
        <authorList>
            <person name="Leushkin E.V."/>
            <person name="Sutormin R.A."/>
            <person name="Nabieva E.R."/>
            <person name="Penin A.A."/>
            <person name="Kondrashov A.S."/>
            <person name="Logacheva M.D."/>
        </authorList>
    </citation>
    <scope>NUCLEOTIDE SEQUENCE [LARGE SCALE GENOMIC DNA]</scope>
</reference>
<keyword evidence="2" id="KW-0472">Membrane</keyword>
<sequence length="149" mass="16613">MSPEASNLDTATCWGARSTSGRTKGFPPDLLQNLEKQRNTRCEFQRTVRTREAFVHQGVHPGMPWGHVLTWQFYTCGGTGRKDELEDSSEPGTVDCRTGWTLVPVLPGSRSAAVDIHDPCVFLPRVVGGGLFFWWLGASGCALFWFPRR</sequence>
<feature type="transmembrane region" description="Helical" evidence="2">
    <location>
        <begin position="126"/>
        <end position="146"/>
    </location>
</feature>
<protein>
    <submittedName>
        <fullName evidence="3">Uncharacterized protein</fullName>
    </submittedName>
</protein>
<feature type="compositionally biased region" description="Polar residues" evidence="1">
    <location>
        <begin position="1"/>
        <end position="10"/>
    </location>
</feature>
<organism evidence="3 4">
    <name type="scientific">Genlisea aurea</name>
    <dbReference type="NCBI Taxonomy" id="192259"/>
    <lineage>
        <taxon>Eukaryota</taxon>
        <taxon>Viridiplantae</taxon>
        <taxon>Streptophyta</taxon>
        <taxon>Embryophyta</taxon>
        <taxon>Tracheophyta</taxon>
        <taxon>Spermatophyta</taxon>
        <taxon>Magnoliopsida</taxon>
        <taxon>eudicotyledons</taxon>
        <taxon>Gunneridae</taxon>
        <taxon>Pentapetalae</taxon>
        <taxon>asterids</taxon>
        <taxon>lamiids</taxon>
        <taxon>Lamiales</taxon>
        <taxon>Lentibulariaceae</taxon>
        <taxon>Genlisea</taxon>
    </lineage>
</organism>
<name>S8BYR1_9LAMI</name>